<accession>A0A5C6N9N9</accession>
<dbReference type="GO" id="GO:0001917">
    <property type="term" value="C:photoreceptor inner segment"/>
    <property type="evidence" value="ECO:0007669"/>
    <property type="project" value="UniProtKB-SubCell"/>
</dbReference>
<evidence type="ECO:0000313" key="13">
    <source>
        <dbReference type="EMBL" id="TWW63121.1"/>
    </source>
</evidence>
<evidence type="ECO:0000256" key="8">
    <source>
        <dbReference type="ARBA" id="ARBA00022737"/>
    </source>
</evidence>
<comment type="subcellular location">
    <subcellularLocation>
        <location evidence="2">Cell projection</location>
        <location evidence="2">Cilium</location>
        <location evidence="2">Photoreceptor outer segment</location>
    </subcellularLocation>
    <subcellularLocation>
        <location evidence="1">Photoreceptor inner segment</location>
    </subcellularLocation>
    <subcellularLocation>
        <location evidence="3">Secreted</location>
        <location evidence="3">Extracellular space</location>
        <location evidence="3">Extracellular matrix</location>
        <location evidence="3">Interphotoreceptor matrix</location>
    </subcellularLocation>
</comment>
<dbReference type="PANTHER" id="PTHR12199">
    <property type="entry name" value="INTERPHOTORECEPTOR MATRIX PROTEOGLYCAN"/>
    <property type="match status" value="1"/>
</dbReference>
<feature type="domain" description="SEA" evidence="12">
    <location>
        <begin position="773"/>
        <end position="810"/>
    </location>
</feature>
<evidence type="ECO:0000259" key="12">
    <source>
        <dbReference type="PROSITE" id="PS50024"/>
    </source>
</evidence>
<dbReference type="AlphaFoldDB" id="A0A5C6N9N9"/>
<keyword evidence="5" id="KW-0272">Extracellular matrix</keyword>
<dbReference type="GO" id="GO:0001750">
    <property type="term" value="C:photoreceptor outer segment"/>
    <property type="evidence" value="ECO:0007669"/>
    <property type="project" value="UniProtKB-SubCell"/>
</dbReference>
<name>A0A5C6N9N9_9TELE</name>
<dbReference type="GO" id="GO:0008201">
    <property type="term" value="F:heparin binding"/>
    <property type="evidence" value="ECO:0007669"/>
    <property type="project" value="UniProtKB-KW"/>
</dbReference>
<evidence type="ECO:0000256" key="2">
    <source>
        <dbReference type="ARBA" id="ARBA00004504"/>
    </source>
</evidence>
<dbReference type="InterPro" id="IPR036364">
    <property type="entry name" value="SEA_dom_sf"/>
</dbReference>
<dbReference type="GO" id="GO:0007601">
    <property type="term" value="P:visual perception"/>
    <property type="evidence" value="ECO:0007669"/>
    <property type="project" value="InterPro"/>
</dbReference>
<keyword evidence="10" id="KW-0966">Cell projection</keyword>
<dbReference type="PANTHER" id="PTHR12199:SF5">
    <property type="entry name" value="MUCIN-2-LIKE ISOFORM X1"/>
    <property type="match status" value="1"/>
</dbReference>
<sequence length="810" mass="88255">MVSLFDAFQKTSASPVSSYSTNTTTPAVMSTSATPPRTDYVSSEPTYVLSVHLPEEAFKNDLDCPDTPAYKDLEKRVLKTCDEIFGGKFPGQVVRCFVKEFSPAEGDSTTQVVFGVAFNNTISKAQLPQNETLVQTLMDAANSNSNYSVNLRATSVQLICNKSSFFIFNKYNNTCCNVMSTSATPPTTDYVSSEPTYVLSVHLPEEAFKNDLNNPDTPAYKDLEKRVLKTCDEIFGGKFPGQVVRCFVKEFSPAEGDSTTQVVFGVAFFNNTISKAQLPQNETLVQTLVDAANSNCNYSVNLRATSVQLISSPVSSYSTNTTTPAVMSTSATPPTTDYVSSEPTYVLSVHLPEEAFKNDLNNPDTPAYKDLEKRVLKTCDEILAESFLVSSAEGDCATQVVFGVAFNNTISKAQLPQNETLVQTLVDAANSNSNYSVNLRATSVQLISSPVSSYSTNTTTPAVMSTSATPPTTDYVSSEPTYVLSVHLPEEAFKNDLNNPDTPAYKDLEKRVLKTCDEIFGGKFPGQVVRCFVKEFSPAEGDSATRVVFGVAFNNTISKAQLPQNETLVQTLVDAANSNSNYSVNLRATSVQLISSPVSSYSTNTTTPAVMSTSATPPTTDYVSSEPTYVLSVHLPEEAFKNDLNNPDTPAYKDLEKRVLKTCDEIFGGKFPGQVVRCFVKEFSPAEGDSATQVVFGVAFNNTISKAQLPQNETLVQTLVDAANSNSNYSVNLRATSVQLICNKSSFFIFNKYNNTCCNVNISNPSDNRLCSSEPTYVLSVHLPEEAFKNDLNNPDTPAYKDLEKRVLKT</sequence>
<evidence type="ECO:0000256" key="6">
    <source>
        <dbReference type="ARBA" id="ARBA00022674"/>
    </source>
</evidence>
<keyword evidence="4" id="KW-0964">Secreted</keyword>
<keyword evidence="8" id="KW-0677">Repeat</keyword>
<evidence type="ECO:0000256" key="7">
    <source>
        <dbReference type="ARBA" id="ARBA00022729"/>
    </source>
</evidence>
<evidence type="ECO:0000256" key="4">
    <source>
        <dbReference type="ARBA" id="ARBA00022525"/>
    </source>
</evidence>
<feature type="region of interest" description="Disordered" evidence="11">
    <location>
        <begin position="14"/>
        <end position="39"/>
    </location>
</feature>
<evidence type="ECO:0000256" key="9">
    <source>
        <dbReference type="ARBA" id="ARBA00023180"/>
    </source>
</evidence>
<gene>
    <name evidence="13" type="ORF">D4764_03G0001290</name>
</gene>
<dbReference type="Pfam" id="PF01390">
    <property type="entry name" value="SEA"/>
    <property type="match status" value="4"/>
</dbReference>
<protein>
    <recommendedName>
        <fullName evidence="12">SEA domain-containing protein</fullName>
    </recommendedName>
</protein>
<organism evidence="13 14">
    <name type="scientific">Takifugu flavidus</name>
    <name type="common">sansaifugu</name>
    <dbReference type="NCBI Taxonomy" id="433684"/>
    <lineage>
        <taxon>Eukaryota</taxon>
        <taxon>Metazoa</taxon>
        <taxon>Chordata</taxon>
        <taxon>Craniata</taxon>
        <taxon>Vertebrata</taxon>
        <taxon>Euteleostomi</taxon>
        <taxon>Actinopterygii</taxon>
        <taxon>Neopterygii</taxon>
        <taxon>Teleostei</taxon>
        <taxon>Neoteleostei</taxon>
        <taxon>Acanthomorphata</taxon>
        <taxon>Eupercaria</taxon>
        <taxon>Tetraodontiformes</taxon>
        <taxon>Tetradontoidea</taxon>
        <taxon>Tetraodontidae</taxon>
        <taxon>Takifugu</taxon>
    </lineage>
</organism>
<keyword evidence="9" id="KW-0325">Glycoprotein</keyword>
<feature type="domain" description="SEA" evidence="12">
    <location>
        <begin position="625"/>
        <end position="743"/>
    </location>
</feature>
<feature type="domain" description="SEA" evidence="12">
    <location>
        <begin position="478"/>
        <end position="596"/>
    </location>
</feature>
<dbReference type="InterPro" id="IPR039861">
    <property type="entry name" value="IMPG"/>
</dbReference>
<dbReference type="PROSITE" id="PS50024">
    <property type="entry name" value="SEA"/>
    <property type="match status" value="5"/>
</dbReference>
<comment type="caution">
    <text evidence="13">The sequence shown here is derived from an EMBL/GenBank/DDBJ whole genome shotgun (WGS) entry which is preliminary data.</text>
</comment>
<keyword evidence="14" id="KW-1185">Reference proteome</keyword>
<dbReference type="SUPFAM" id="SSF82671">
    <property type="entry name" value="SEA domain"/>
    <property type="match status" value="3"/>
</dbReference>
<dbReference type="Gene3D" id="3.30.70.960">
    <property type="entry name" value="SEA domain"/>
    <property type="match status" value="4"/>
</dbReference>
<evidence type="ECO:0000313" key="14">
    <source>
        <dbReference type="Proteomes" id="UP000324091"/>
    </source>
</evidence>
<keyword evidence="7" id="KW-0732">Signal</keyword>
<evidence type="ECO:0000256" key="1">
    <source>
        <dbReference type="ARBA" id="ARBA00004437"/>
    </source>
</evidence>
<keyword evidence="6" id="KW-0358">Heparin-binding</keyword>
<evidence type="ECO:0000256" key="10">
    <source>
        <dbReference type="ARBA" id="ARBA00023273"/>
    </source>
</evidence>
<evidence type="ECO:0000256" key="3">
    <source>
        <dbReference type="ARBA" id="ARBA00004593"/>
    </source>
</evidence>
<evidence type="ECO:0000256" key="11">
    <source>
        <dbReference type="SAM" id="MobiDB-lite"/>
    </source>
</evidence>
<feature type="domain" description="SEA" evidence="12">
    <location>
        <begin position="43"/>
        <end position="161"/>
    </location>
</feature>
<reference evidence="13 14" key="1">
    <citation type="submission" date="2019-04" db="EMBL/GenBank/DDBJ databases">
        <title>Chromosome genome assembly for Takifugu flavidus.</title>
        <authorList>
            <person name="Xiao S."/>
        </authorList>
    </citation>
    <scope>NUCLEOTIDE SEQUENCE [LARGE SCALE GENOMIC DNA]</scope>
    <source>
        <strain evidence="13">HTHZ2018</strain>
        <tissue evidence="13">Muscle</tissue>
    </source>
</reference>
<proteinExistence type="predicted"/>
<evidence type="ECO:0000256" key="5">
    <source>
        <dbReference type="ARBA" id="ARBA00022530"/>
    </source>
</evidence>
<dbReference type="EMBL" id="RHFK02000016">
    <property type="protein sequence ID" value="TWW63121.1"/>
    <property type="molecule type" value="Genomic_DNA"/>
</dbReference>
<dbReference type="InterPro" id="IPR000082">
    <property type="entry name" value="SEA_dom"/>
</dbReference>
<dbReference type="Proteomes" id="UP000324091">
    <property type="component" value="Chromosome 3"/>
</dbReference>
<feature type="domain" description="SEA" evidence="12">
    <location>
        <begin position="193"/>
        <end position="312"/>
    </location>
</feature>
<dbReference type="GO" id="GO:0033165">
    <property type="term" value="C:interphotoreceptor matrix"/>
    <property type="evidence" value="ECO:0007669"/>
    <property type="project" value="UniProtKB-SubCell"/>
</dbReference>
<feature type="non-terminal residue" evidence="13">
    <location>
        <position position="810"/>
    </location>
</feature>